<dbReference type="Gene3D" id="3.40.50.720">
    <property type="entry name" value="NAD(P)-binding Rossmann-like Domain"/>
    <property type="match status" value="1"/>
</dbReference>
<dbReference type="Proteomes" id="UP000326354">
    <property type="component" value="Chromosome"/>
</dbReference>
<dbReference type="EMBL" id="AP019860">
    <property type="protein sequence ID" value="BBM83983.1"/>
    <property type="molecule type" value="Genomic_DNA"/>
</dbReference>
<name>A0A5S9ILB0_UABAM</name>
<dbReference type="Pfam" id="PF00208">
    <property type="entry name" value="ELFV_dehydrog"/>
    <property type="match status" value="1"/>
</dbReference>
<dbReference type="SUPFAM" id="SSF51735">
    <property type="entry name" value="NAD(P)-binding Rossmann-fold domains"/>
    <property type="match status" value="1"/>
</dbReference>
<dbReference type="GO" id="GO:0016491">
    <property type="term" value="F:oxidoreductase activity"/>
    <property type="evidence" value="ECO:0007669"/>
    <property type="project" value="InterPro"/>
</dbReference>
<dbReference type="InterPro" id="IPR006096">
    <property type="entry name" value="Glu/Leu/Phe/Val/Trp_DH_C"/>
</dbReference>
<dbReference type="InterPro" id="IPR036291">
    <property type="entry name" value="NAD(P)-bd_dom_sf"/>
</dbReference>
<dbReference type="RefSeq" id="WP_151968164.1">
    <property type="nucleotide sequence ID" value="NZ_AP019860.1"/>
</dbReference>
<gene>
    <name evidence="2" type="ORF">UABAM_02338</name>
</gene>
<evidence type="ECO:0000313" key="2">
    <source>
        <dbReference type="EMBL" id="BBM83983.1"/>
    </source>
</evidence>
<proteinExistence type="predicted"/>
<reference evidence="2 3" key="1">
    <citation type="submission" date="2019-08" db="EMBL/GenBank/DDBJ databases">
        <title>Complete genome sequence of Candidatus Uab amorphum.</title>
        <authorList>
            <person name="Shiratori T."/>
            <person name="Suzuki S."/>
            <person name="Kakizawa Y."/>
            <person name="Ishida K."/>
        </authorList>
    </citation>
    <scope>NUCLEOTIDE SEQUENCE [LARGE SCALE GENOMIC DNA]</scope>
    <source>
        <strain evidence="2 3">SRT547</strain>
    </source>
</reference>
<evidence type="ECO:0000313" key="3">
    <source>
        <dbReference type="Proteomes" id="UP000326354"/>
    </source>
</evidence>
<dbReference type="AlphaFoldDB" id="A0A5S9ILB0"/>
<organism evidence="2 3">
    <name type="scientific">Uabimicrobium amorphum</name>
    <dbReference type="NCBI Taxonomy" id="2596890"/>
    <lineage>
        <taxon>Bacteria</taxon>
        <taxon>Pseudomonadati</taxon>
        <taxon>Planctomycetota</taxon>
        <taxon>Candidatus Uabimicrobiia</taxon>
        <taxon>Candidatus Uabimicrobiales</taxon>
        <taxon>Candidatus Uabimicrobiaceae</taxon>
        <taxon>Candidatus Uabimicrobium</taxon>
    </lineage>
</organism>
<sequence length="544" mass="60912">MSIQIKLLLNEIPHHTLTSLGINRAVLMTSENGKVMITTDLNPENLREINGLEVLSETRQEEEVHSITMTVLKLDEQLMHEATEHLPNRYRLISELDTILKHNKDVYVAYVITHYNPQQKPCGPLTVNIGGDCYRNDDAIKDLTSILRRTKDLAKAMLKKSVMIFPDIPALHGGKKGEWIILNKDGEKIDGISEEAIIALGSAIIPKGILFLNRYKELQAKQMGICDSFPQQNYMKPDSGSPDVLSGIFWRGDRKDKDINLCESWAKRNVDLHGITCLPHNLGGTLDPSARPTGYGVATTAIELAKNYYSDRSVQELKFLIEAAGGVGRNAIESLTQIHGVPTQNITVFDRADAACKFMQERFPGIHTITLGHKDFYLWRLANDKIQYDVWINNGEGDNTTPQYIAELIACGVRIFCGGANNFLEVATEKENLQKIFSAGGWAWPDSATSAGGWTLAVIDVMTRCQGQKSNTVEKQKQILDTITSRNTKLIQDVLATFPEKPAGQQLWDRVEKLIQERVVKTLNLELSPEEIFKLADTSNWKLT</sequence>
<accession>A0A5S9ILB0</accession>
<evidence type="ECO:0000259" key="1">
    <source>
        <dbReference type="Pfam" id="PF00208"/>
    </source>
</evidence>
<protein>
    <recommendedName>
        <fullName evidence="1">Glutamate/phenylalanine/leucine/valine/L-tryptophan dehydrogenase C-terminal domain-containing protein</fullName>
    </recommendedName>
</protein>
<keyword evidence="3" id="KW-1185">Reference proteome</keyword>
<feature type="domain" description="Glutamate/phenylalanine/leucine/valine/L-tryptophan dehydrogenase C-terminal" evidence="1">
    <location>
        <begin position="289"/>
        <end position="489"/>
    </location>
</feature>
<dbReference type="GO" id="GO:0006520">
    <property type="term" value="P:amino acid metabolic process"/>
    <property type="evidence" value="ECO:0007669"/>
    <property type="project" value="InterPro"/>
</dbReference>
<dbReference type="KEGG" id="uam:UABAM_02338"/>